<dbReference type="AlphaFoldDB" id="A0A5B9VVG0"/>
<evidence type="ECO:0000256" key="2">
    <source>
        <dbReference type="SAM" id="Phobius"/>
    </source>
</evidence>
<evidence type="ECO:0000313" key="4">
    <source>
        <dbReference type="Proteomes" id="UP000324233"/>
    </source>
</evidence>
<protein>
    <submittedName>
        <fullName evidence="3">Uncharacterized protein</fullName>
    </submittedName>
</protein>
<organism evidence="3 4">
    <name type="scientific">Aquisphaera giovannonii</name>
    <dbReference type="NCBI Taxonomy" id="406548"/>
    <lineage>
        <taxon>Bacteria</taxon>
        <taxon>Pseudomonadati</taxon>
        <taxon>Planctomycetota</taxon>
        <taxon>Planctomycetia</taxon>
        <taxon>Isosphaerales</taxon>
        <taxon>Isosphaeraceae</taxon>
        <taxon>Aquisphaera</taxon>
    </lineage>
</organism>
<keyword evidence="2" id="KW-1133">Transmembrane helix</keyword>
<dbReference type="EMBL" id="CP042997">
    <property type="protein sequence ID" value="QEH31917.1"/>
    <property type="molecule type" value="Genomic_DNA"/>
</dbReference>
<dbReference type="RefSeq" id="WP_148590720.1">
    <property type="nucleotide sequence ID" value="NZ_CP042997.1"/>
</dbReference>
<keyword evidence="4" id="KW-1185">Reference proteome</keyword>
<feature type="compositionally biased region" description="Pro residues" evidence="1">
    <location>
        <begin position="188"/>
        <end position="198"/>
    </location>
</feature>
<proteinExistence type="predicted"/>
<reference evidence="3 4" key="1">
    <citation type="submission" date="2019-08" db="EMBL/GenBank/DDBJ databases">
        <title>Deep-cultivation of Planctomycetes and their phenomic and genomic characterization uncovers novel biology.</title>
        <authorList>
            <person name="Wiegand S."/>
            <person name="Jogler M."/>
            <person name="Boedeker C."/>
            <person name="Pinto D."/>
            <person name="Vollmers J."/>
            <person name="Rivas-Marin E."/>
            <person name="Kohn T."/>
            <person name="Peeters S.H."/>
            <person name="Heuer A."/>
            <person name="Rast P."/>
            <person name="Oberbeckmann S."/>
            <person name="Bunk B."/>
            <person name="Jeske O."/>
            <person name="Meyerdierks A."/>
            <person name="Storesund J.E."/>
            <person name="Kallscheuer N."/>
            <person name="Luecker S."/>
            <person name="Lage O.M."/>
            <person name="Pohl T."/>
            <person name="Merkel B.J."/>
            <person name="Hornburger P."/>
            <person name="Mueller R.-W."/>
            <person name="Bruemmer F."/>
            <person name="Labrenz M."/>
            <person name="Spormann A.M."/>
            <person name="Op den Camp H."/>
            <person name="Overmann J."/>
            <person name="Amann R."/>
            <person name="Jetten M.S.M."/>
            <person name="Mascher T."/>
            <person name="Medema M.H."/>
            <person name="Devos D.P."/>
            <person name="Kaster A.-K."/>
            <person name="Ovreas L."/>
            <person name="Rohde M."/>
            <person name="Galperin M.Y."/>
            <person name="Jogler C."/>
        </authorList>
    </citation>
    <scope>NUCLEOTIDE SEQUENCE [LARGE SCALE GENOMIC DNA]</scope>
    <source>
        <strain evidence="3 4">OJF2</strain>
    </source>
</reference>
<feature type="region of interest" description="Disordered" evidence="1">
    <location>
        <begin position="167"/>
        <end position="204"/>
    </location>
</feature>
<sequence length="204" mass="22397">MRRWLPLALFLSAYLAPMGEVGPAYTPLVRTALAAFAAAMGLYLFSIPPPAQALVSSGDAASGKGISPEISPRRPMLQWLHAQRHSALFGTSTGLSGFTLGEFIRKVDWFSFLGFAGSAIATVTNWWLSRRTELSRQLNELRREERQAVRDLAQALRDNELNELLRAIKKHQSESRQEAEDAAFTEPPKSPPEPPSPGPSLCAP</sequence>
<keyword evidence="2" id="KW-0812">Transmembrane</keyword>
<feature type="transmembrane region" description="Helical" evidence="2">
    <location>
        <begin position="109"/>
        <end position="128"/>
    </location>
</feature>
<keyword evidence="2" id="KW-0472">Membrane</keyword>
<evidence type="ECO:0000256" key="1">
    <source>
        <dbReference type="SAM" id="MobiDB-lite"/>
    </source>
</evidence>
<dbReference type="Proteomes" id="UP000324233">
    <property type="component" value="Chromosome"/>
</dbReference>
<dbReference type="KEGG" id="agv:OJF2_03840"/>
<gene>
    <name evidence="3" type="ORF">OJF2_03840</name>
</gene>
<evidence type="ECO:0000313" key="3">
    <source>
        <dbReference type="EMBL" id="QEH31917.1"/>
    </source>
</evidence>
<accession>A0A5B9VVG0</accession>
<name>A0A5B9VVG0_9BACT</name>